<evidence type="ECO:0000259" key="2">
    <source>
        <dbReference type="Pfam" id="PF13785"/>
    </source>
</evidence>
<organism evidence="3 4">
    <name type="scientific">Allosphingosinicella deserti</name>
    <dbReference type="NCBI Taxonomy" id="2116704"/>
    <lineage>
        <taxon>Bacteria</taxon>
        <taxon>Pseudomonadati</taxon>
        <taxon>Pseudomonadota</taxon>
        <taxon>Alphaproteobacteria</taxon>
        <taxon>Sphingomonadales</taxon>
        <taxon>Sphingomonadaceae</taxon>
        <taxon>Allosphingosinicella</taxon>
    </lineage>
</organism>
<dbReference type="InterPro" id="IPR025235">
    <property type="entry name" value="DUF4178"/>
</dbReference>
<dbReference type="Pfam" id="PF13785">
    <property type="entry name" value="DUF4178"/>
    <property type="match status" value="1"/>
</dbReference>
<dbReference type="AlphaFoldDB" id="A0A2P7QLW4"/>
<feature type="transmembrane region" description="Helical" evidence="1">
    <location>
        <begin position="431"/>
        <end position="451"/>
    </location>
</feature>
<dbReference type="EMBL" id="PXYI01000005">
    <property type="protein sequence ID" value="PSJ38945.1"/>
    <property type="molecule type" value="Genomic_DNA"/>
</dbReference>
<keyword evidence="1" id="KW-0812">Transmembrane</keyword>
<feature type="domain" description="DUF4178" evidence="2">
    <location>
        <begin position="105"/>
        <end position="237"/>
    </location>
</feature>
<reference evidence="3 4" key="1">
    <citation type="submission" date="2018-03" db="EMBL/GenBank/DDBJ databases">
        <title>The draft genome of Sphingosinicella sp. GL-C-18.</title>
        <authorList>
            <person name="Liu L."/>
            <person name="Li L."/>
            <person name="Liang L."/>
            <person name="Zhang X."/>
            <person name="Wang T."/>
        </authorList>
    </citation>
    <scope>NUCLEOTIDE SEQUENCE [LARGE SCALE GENOMIC DNA]</scope>
    <source>
        <strain evidence="3 4">GL-C-18</strain>
    </source>
</reference>
<protein>
    <submittedName>
        <fullName evidence="3">DUF4178 domain-containing protein</fullName>
    </submittedName>
</protein>
<accession>A0A2P7QLW4</accession>
<keyword evidence="1" id="KW-0472">Membrane</keyword>
<evidence type="ECO:0000313" key="3">
    <source>
        <dbReference type="EMBL" id="PSJ38945.1"/>
    </source>
</evidence>
<comment type="caution">
    <text evidence="3">The sequence shown here is derived from an EMBL/GenBank/DDBJ whole genome shotgun (WGS) entry which is preliminary data.</text>
</comment>
<gene>
    <name evidence="3" type="ORF">C7I55_16660</name>
</gene>
<evidence type="ECO:0000313" key="4">
    <source>
        <dbReference type="Proteomes" id="UP000241167"/>
    </source>
</evidence>
<keyword evidence="4" id="KW-1185">Reference proteome</keyword>
<sequence>MASRRISMSAATSAWPSWRRPGCAGSKAGRFRPMASEAIISAAAEVPAAKALSCPSCGGTLSLKAAGYTVSIACVYCGSILDVANDDVRLITEYHRQAAELEIPLGTRGRLKGVEWEAIGYVERSEGGAYPWSEYLLFNPYHGYRWLITNGRGWSFGEMLTRTPGAGHGSLVLDGHGYAPFFRGGRAQVDYVLGEFYWRVRVGEEVVTDDWVRPGFMLSREQNAQEVSWTVSELLSPREIRGAFGVRPPRKPWPPLPHQPSPYAGDMKKLVWTGVGTALFVFLLLVVMGSGSTLLRGNLPYALDGTSRTATLGPITATRPYQAIAINAHVPQLDNAWVDLDYALVDRKTQASYEAYGLAERYSGRDSDGDWSEGSRSAEVKLAAVPAGTYDLVVDYSAQRWNSGLSANTGFVSALTPDQREISVRVSSGSFFGSNALIALILLFLPLLFFLHRHVKFEQARQDESDVGRTGMARLFTSSDDD</sequence>
<name>A0A2P7QLW4_9SPHN</name>
<feature type="transmembrane region" description="Helical" evidence="1">
    <location>
        <begin position="270"/>
        <end position="291"/>
    </location>
</feature>
<proteinExistence type="predicted"/>
<evidence type="ECO:0000256" key="1">
    <source>
        <dbReference type="SAM" id="Phobius"/>
    </source>
</evidence>
<dbReference type="Proteomes" id="UP000241167">
    <property type="component" value="Unassembled WGS sequence"/>
</dbReference>
<keyword evidence="1" id="KW-1133">Transmembrane helix</keyword>